<dbReference type="EMBL" id="KV002480">
    <property type="protein sequence ID" value="KZV37836.1"/>
    <property type="molecule type" value="Genomic_DNA"/>
</dbReference>
<sequence>MEVARSRKGIYESQRKYVLDLLKETGMSGCRPSDIPMDPNQKLNSATKGASVEKERYQRLVGKLMYLSHTRPDITFAVSMVSQFMHSPHEEHMDTRF</sequence>
<organism evidence="2 3">
    <name type="scientific">Dorcoceras hygrometricum</name>
    <dbReference type="NCBI Taxonomy" id="472368"/>
    <lineage>
        <taxon>Eukaryota</taxon>
        <taxon>Viridiplantae</taxon>
        <taxon>Streptophyta</taxon>
        <taxon>Embryophyta</taxon>
        <taxon>Tracheophyta</taxon>
        <taxon>Spermatophyta</taxon>
        <taxon>Magnoliopsida</taxon>
        <taxon>eudicotyledons</taxon>
        <taxon>Gunneridae</taxon>
        <taxon>Pentapetalae</taxon>
        <taxon>asterids</taxon>
        <taxon>lamiids</taxon>
        <taxon>Lamiales</taxon>
        <taxon>Gesneriaceae</taxon>
        <taxon>Didymocarpoideae</taxon>
        <taxon>Trichosporeae</taxon>
        <taxon>Loxocarpinae</taxon>
        <taxon>Dorcoceras</taxon>
    </lineage>
</organism>
<dbReference type="Proteomes" id="UP000250235">
    <property type="component" value="Unassembled WGS sequence"/>
</dbReference>
<gene>
    <name evidence="2" type="ORF">F511_10866</name>
</gene>
<evidence type="ECO:0000313" key="2">
    <source>
        <dbReference type="EMBL" id="KZV37836.1"/>
    </source>
</evidence>
<name>A0A2Z7BU49_9LAMI</name>
<evidence type="ECO:0008006" key="4">
    <source>
        <dbReference type="Google" id="ProtNLM"/>
    </source>
</evidence>
<protein>
    <recommendedName>
        <fullName evidence="4">Reverse transcriptase Ty1/copia-type domain-containing protein</fullName>
    </recommendedName>
</protein>
<evidence type="ECO:0000256" key="1">
    <source>
        <dbReference type="SAM" id="MobiDB-lite"/>
    </source>
</evidence>
<keyword evidence="3" id="KW-1185">Reference proteome</keyword>
<feature type="region of interest" description="Disordered" evidence="1">
    <location>
        <begin position="30"/>
        <end position="51"/>
    </location>
</feature>
<dbReference type="PANTHER" id="PTHR11439:SF440">
    <property type="entry name" value="INTEGRASE CATALYTIC DOMAIN-CONTAINING PROTEIN"/>
    <property type="match status" value="1"/>
</dbReference>
<dbReference type="OrthoDB" id="128382at2759"/>
<reference evidence="2 3" key="1">
    <citation type="journal article" date="2015" name="Proc. Natl. Acad. Sci. U.S.A.">
        <title>The resurrection genome of Boea hygrometrica: A blueprint for survival of dehydration.</title>
        <authorList>
            <person name="Xiao L."/>
            <person name="Yang G."/>
            <person name="Zhang L."/>
            <person name="Yang X."/>
            <person name="Zhao S."/>
            <person name="Ji Z."/>
            <person name="Zhou Q."/>
            <person name="Hu M."/>
            <person name="Wang Y."/>
            <person name="Chen M."/>
            <person name="Xu Y."/>
            <person name="Jin H."/>
            <person name="Xiao X."/>
            <person name="Hu G."/>
            <person name="Bao F."/>
            <person name="Hu Y."/>
            <person name="Wan P."/>
            <person name="Li L."/>
            <person name="Deng X."/>
            <person name="Kuang T."/>
            <person name="Xiang C."/>
            <person name="Zhu J.K."/>
            <person name="Oliver M.J."/>
            <person name="He Y."/>
        </authorList>
    </citation>
    <scope>NUCLEOTIDE SEQUENCE [LARGE SCALE GENOMIC DNA]</scope>
    <source>
        <strain evidence="3">cv. XS01</strain>
    </source>
</reference>
<evidence type="ECO:0000313" key="3">
    <source>
        <dbReference type="Proteomes" id="UP000250235"/>
    </source>
</evidence>
<accession>A0A2Z7BU49</accession>
<proteinExistence type="predicted"/>
<dbReference type="PANTHER" id="PTHR11439">
    <property type="entry name" value="GAG-POL-RELATED RETROTRANSPOSON"/>
    <property type="match status" value="1"/>
</dbReference>
<dbReference type="AlphaFoldDB" id="A0A2Z7BU49"/>